<feature type="transmembrane region" description="Helical" evidence="6">
    <location>
        <begin position="345"/>
        <end position="365"/>
    </location>
</feature>
<sequence>MSENQTSYRSIFNSTSLFGGVQVFIILTSIVRSKFVAVFLGPMGIGVFGLLNSTVLFISAISSFGLERSVVRDLAEANASGDSNKVAVVITVLKKLVWFTGLFGAVFSFALSGFLSELTFGNSDYSIGFKLLAVSLLLNQITAGEKAILRGLRKLKYIAKASLWGSILGLVVSIPFYYFVGISGIVPAMLVSSFAMFFVTIYFSKRLKIERSKVSRKELFAQGKNMLLLGLALSLGSMFVLGESYLVRLFIRSHGNIEDVGFYSAGFAILNSYFGVIFTALTTDYYPRLAAVADDNRKAVRLMNQQSEMTVLLISPLLVVFLVFINFFIIVLYSNEFIPINTMMLWAGLGIYFKAVSWSLGVIFISKGEVKILLFSEIVSTMVMLTANLIGYSYYGLEGLGFSFLFAYLYTYIQNFLIVKFRYEFVYSMDFLKVFFVHLVLGASALTIGMNLSGAWLYGLSTTIILSSIVFSINKVNKRIDIMSFLKRRFIK</sequence>
<keyword evidence="8" id="KW-1185">Reference proteome</keyword>
<feature type="transmembrane region" description="Helical" evidence="6">
    <location>
        <begin position="37"/>
        <end position="58"/>
    </location>
</feature>
<evidence type="ECO:0000256" key="2">
    <source>
        <dbReference type="ARBA" id="ARBA00022475"/>
    </source>
</evidence>
<dbReference type="PANTHER" id="PTHR30250:SF11">
    <property type="entry name" value="O-ANTIGEN TRANSPORTER-RELATED"/>
    <property type="match status" value="1"/>
</dbReference>
<dbReference type="GO" id="GO:0005886">
    <property type="term" value="C:plasma membrane"/>
    <property type="evidence" value="ECO:0007669"/>
    <property type="project" value="UniProtKB-SubCell"/>
</dbReference>
<dbReference type="RefSeq" id="WP_092175786.1">
    <property type="nucleotide sequence ID" value="NZ_FNZH01000004.1"/>
</dbReference>
<accession>A0A1H6ZGP9</accession>
<evidence type="ECO:0000256" key="3">
    <source>
        <dbReference type="ARBA" id="ARBA00022692"/>
    </source>
</evidence>
<feature type="transmembrane region" description="Helical" evidence="6">
    <location>
        <begin position="161"/>
        <end position="179"/>
    </location>
</feature>
<feature type="transmembrane region" description="Helical" evidence="6">
    <location>
        <begin position="400"/>
        <end position="419"/>
    </location>
</feature>
<evidence type="ECO:0000256" key="1">
    <source>
        <dbReference type="ARBA" id="ARBA00004651"/>
    </source>
</evidence>
<feature type="transmembrane region" description="Helical" evidence="6">
    <location>
        <begin position="225"/>
        <end position="242"/>
    </location>
</feature>
<feature type="transmembrane region" description="Helical" evidence="6">
    <location>
        <begin position="262"/>
        <end position="281"/>
    </location>
</feature>
<evidence type="ECO:0000313" key="7">
    <source>
        <dbReference type="EMBL" id="SEJ50687.1"/>
    </source>
</evidence>
<dbReference type="Pfam" id="PF13440">
    <property type="entry name" value="Polysacc_synt_3"/>
    <property type="match status" value="1"/>
</dbReference>
<feature type="transmembrane region" description="Helical" evidence="6">
    <location>
        <begin position="127"/>
        <end position="149"/>
    </location>
</feature>
<evidence type="ECO:0000256" key="5">
    <source>
        <dbReference type="ARBA" id="ARBA00023136"/>
    </source>
</evidence>
<proteinExistence type="predicted"/>
<feature type="transmembrane region" description="Helical" evidence="6">
    <location>
        <begin position="455"/>
        <end position="473"/>
    </location>
</feature>
<keyword evidence="3 6" id="KW-0812">Transmembrane</keyword>
<protein>
    <submittedName>
        <fullName evidence="7">Membrane protein involved in the export of O-antigen and teichoic acid</fullName>
    </submittedName>
</protein>
<evidence type="ECO:0000256" key="6">
    <source>
        <dbReference type="SAM" id="Phobius"/>
    </source>
</evidence>
<dbReference type="EMBL" id="FNZH01000004">
    <property type="protein sequence ID" value="SEJ50687.1"/>
    <property type="molecule type" value="Genomic_DNA"/>
</dbReference>
<comment type="subcellular location">
    <subcellularLocation>
        <location evidence="1">Cell membrane</location>
        <topology evidence="1">Multi-pass membrane protein</topology>
    </subcellularLocation>
</comment>
<feature type="transmembrane region" description="Helical" evidence="6">
    <location>
        <begin position="96"/>
        <end position="115"/>
    </location>
</feature>
<dbReference type="STRING" id="1416801.SAMN05192553_104359"/>
<keyword evidence="2" id="KW-1003">Cell membrane</keyword>
<dbReference type="OrthoDB" id="9769862at2"/>
<evidence type="ECO:0000256" key="4">
    <source>
        <dbReference type="ARBA" id="ARBA00022989"/>
    </source>
</evidence>
<name>A0A1H6ZGP9_9BACT</name>
<feature type="transmembrane region" description="Helical" evidence="6">
    <location>
        <begin position="185"/>
        <end position="204"/>
    </location>
</feature>
<dbReference type="InterPro" id="IPR050833">
    <property type="entry name" value="Poly_Biosynth_Transport"/>
</dbReference>
<keyword evidence="5 6" id="KW-0472">Membrane</keyword>
<reference evidence="8" key="1">
    <citation type="submission" date="2016-10" db="EMBL/GenBank/DDBJ databases">
        <authorList>
            <person name="Varghese N."/>
            <person name="Submissions S."/>
        </authorList>
    </citation>
    <scope>NUCLEOTIDE SEQUENCE [LARGE SCALE GENOMIC DNA]</scope>
    <source>
        <strain evidence="8">IBRC-M 10761</strain>
    </source>
</reference>
<gene>
    <name evidence="7" type="ORF">SAMN05192553_104359</name>
</gene>
<organism evidence="7 8">
    <name type="scientific">Cyclobacterium xiamenense</name>
    <dbReference type="NCBI Taxonomy" id="1297121"/>
    <lineage>
        <taxon>Bacteria</taxon>
        <taxon>Pseudomonadati</taxon>
        <taxon>Bacteroidota</taxon>
        <taxon>Cytophagia</taxon>
        <taxon>Cytophagales</taxon>
        <taxon>Cyclobacteriaceae</taxon>
        <taxon>Cyclobacterium</taxon>
    </lineage>
</organism>
<dbReference type="AlphaFoldDB" id="A0A1H6ZGP9"/>
<evidence type="ECO:0000313" key="8">
    <source>
        <dbReference type="Proteomes" id="UP000199403"/>
    </source>
</evidence>
<feature type="transmembrane region" description="Helical" evidence="6">
    <location>
        <begin position="372"/>
        <end position="394"/>
    </location>
</feature>
<dbReference type="PANTHER" id="PTHR30250">
    <property type="entry name" value="PST FAMILY PREDICTED COLANIC ACID TRANSPORTER"/>
    <property type="match status" value="1"/>
</dbReference>
<feature type="transmembrane region" description="Helical" evidence="6">
    <location>
        <begin position="431"/>
        <end position="449"/>
    </location>
</feature>
<feature type="transmembrane region" description="Helical" evidence="6">
    <location>
        <begin position="12"/>
        <end position="31"/>
    </location>
</feature>
<feature type="transmembrane region" description="Helical" evidence="6">
    <location>
        <begin position="311"/>
        <end position="333"/>
    </location>
</feature>
<keyword evidence="4 6" id="KW-1133">Transmembrane helix</keyword>
<dbReference type="Proteomes" id="UP000199403">
    <property type="component" value="Unassembled WGS sequence"/>
</dbReference>